<sequence length="252" mass="27613">MALTALPAPQETLTQTNWAELDHALGPATNAPEMLADLLDTSQAVRTRALHDVYGLLHHQNTIYPATVPTALYVAAILPDPRTTRSVDKDSQAFPGNIRAELLAWIDSVGTAVTDEADATGRRIGFPLDEDPPSVAVRAIRPLLFSAALDYIDDTDRHVREAAIAACIPLADHPRLRRHRADLVPLVRQVLGSSQLWQHRERAIDALDAWGEDSSGLEGQRNPFLFCDTDLAPGSFAWRADSIEGFSEEPPF</sequence>
<dbReference type="InterPro" id="IPR016024">
    <property type="entry name" value="ARM-type_fold"/>
</dbReference>
<dbReference type="Gene3D" id="1.25.10.10">
    <property type="entry name" value="Leucine-rich Repeat Variant"/>
    <property type="match status" value="1"/>
</dbReference>
<gene>
    <name evidence="1" type="ORF">HUT05_22700</name>
</gene>
<organism evidence="1 2">
    <name type="scientific">Streptomyces chartreusis</name>
    <dbReference type="NCBI Taxonomy" id="1969"/>
    <lineage>
        <taxon>Bacteria</taxon>
        <taxon>Bacillati</taxon>
        <taxon>Actinomycetota</taxon>
        <taxon>Actinomycetes</taxon>
        <taxon>Kitasatosporales</taxon>
        <taxon>Streptomycetaceae</taxon>
        <taxon>Streptomyces</taxon>
    </lineage>
</organism>
<dbReference type="EMBL" id="CP056041">
    <property type="protein sequence ID" value="QKZ24897.1"/>
    <property type="molecule type" value="Genomic_DNA"/>
</dbReference>
<dbReference type="AlphaFoldDB" id="A0A7H8TNX9"/>
<dbReference type="SUPFAM" id="SSF48371">
    <property type="entry name" value="ARM repeat"/>
    <property type="match status" value="1"/>
</dbReference>
<dbReference type="Proteomes" id="UP000509418">
    <property type="component" value="Chromosome"/>
</dbReference>
<evidence type="ECO:0000313" key="2">
    <source>
        <dbReference type="Proteomes" id="UP000509418"/>
    </source>
</evidence>
<name>A0A7H8TNX9_STRCX</name>
<evidence type="ECO:0000313" key="1">
    <source>
        <dbReference type="EMBL" id="QKZ24897.1"/>
    </source>
</evidence>
<proteinExistence type="predicted"/>
<evidence type="ECO:0008006" key="3">
    <source>
        <dbReference type="Google" id="ProtNLM"/>
    </source>
</evidence>
<reference evidence="1 2" key="1">
    <citation type="submission" date="2020-06" db="EMBL/GenBank/DDBJ databases">
        <title>Genome mining for natural products.</title>
        <authorList>
            <person name="Zhang B."/>
            <person name="Shi J."/>
            <person name="Ge H."/>
        </authorList>
    </citation>
    <scope>NUCLEOTIDE SEQUENCE [LARGE SCALE GENOMIC DNA]</scope>
    <source>
        <strain evidence="1 2">NA02069</strain>
    </source>
</reference>
<protein>
    <recommendedName>
        <fullName evidence="3">HEAT repeat domain-containing protein</fullName>
    </recommendedName>
</protein>
<keyword evidence="2" id="KW-1185">Reference proteome</keyword>
<dbReference type="InterPro" id="IPR011989">
    <property type="entry name" value="ARM-like"/>
</dbReference>
<accession>A0A7H8TNX9</accession>